<keyword evidence="10" id="KW-1185">Reference proteome</keyword>
<dbReference type="GO" id="GO:0009306">
    <property type="term" value="P:protein secretion"/>
    <property type="evidence" value="ECO:0007669"/>
    <property type="project" value="InterPro"/>
</dbReference>
<dbReference type="GO" id="GO:0008320">
    <property type="term" value="F:protein transmembrane transporter activity"/>
    <property type="evidence" value="ECO:0007669"/>
    <property type="project" value="InterPro"/>
</dbReference>
<evidence type="ECO:0000256" key="1">
    <source>
        <dbReference type="ARBA" id="ARBA00004370"/>
    </source>
</evidence>
<organism evidence="9 10">
    <name type="scientific">Erysipelothrix larvae</name>
    <dbReference type="NCBI Taxonomy" id="1514105"/>
    <lineage>
        <taxon>Bacteria</taxon>
        <taxon>Bacillati</taxon>
        <taxon>Bacillota</taxon>
        <taxon>Erysipelotrichia</taxon>
        <taxon>Erysipelotrichales</taxon>
        <taxon>Erysipelotrichaceae</taxon>
        <taxon>Erysipelothrix</taxon>
    </lineage>
</organism>
<evidence type="ECO:0000256" key="7">
    <source>
        <dbReference type="ARBA" id="ARBA00023136"/>
    </source>
</evidence>
<evidence type="ECO:0000313" key="10">
    <source>
        <dbReference type="Proteomes" id="UP000063781"/>
    </source>
</evidence>
<evidence type="ECO:0000256" key="6">
    <source>
        <dbReference type="ARBA" id="ARBA00023010"/>
    </source>
</evidence>
<dbReference type="Pfam" id="PF00584">
    <property type="entry name" value="SecE"/>
    <property type="match status" value="1"/>
</dbReference>
<sequence>MKWFTLSGLKEEIRKIEWPKRKENVSNTFTVLAFVGFFAVFFIAAEFLISAFLKVVGAF</sequence>
<feature type="transmembrane region" description="Helical" evidence="8">
    <location>
        <begin position="29"/>
        <end position="53"/>
    </location>
</feature>
<dbReference type="NCBIfam" id="TIGR00964">
    <property type="entry name" value="secE_bact"/>
    <property type="match status" value="1"/>
</dbReference>
<dbReference type="Proteomes" id="UP000063781">
    <property type="component" value="Chromosome"/>
</dbReference>
<gene>
    <name evidence="9" type="ORF">AOC36_01625</name>
</gene>
<evidence type="ECO:0000313" key="9">
    <source>
        <dbReference type="EMBL" id="AMC92731.1"/>
    </source>
</evidence>
<keyword evidence="3 8" id="KW-0812">Transmembrane</keyword>
<keyword evidence="4" id="KW-0653">Protein transport</keyword>
<keyword evidence="6" id="KW-0811">Translocation</keyword>
<accession>A0A109UGJ0</accession>
<dbReference type="AlphaFoldDB" id="A0A109UGJ0"/>
<dbReference type="KEGG" id="erl:AOC36_01625"/>
<dbReference type="InterPro" id="IPR038379">
    <property type="entry name" value="SecE_sf"/>
</dbReference>
<dbReference type="RefSeq" id="WP_067630501.1">
    <property type="nucleotide sequence ID" value="NZ_CP013213.1"/>
</dbReference>
<dbReference type="GO" id="GO:0006886">
    <property type="term" value="P:intracellular protein transport"/>
    <property type="evidence" value="ECO:0007669"/>
    <property type="project" value="InterPro"/>
</dbReference>
<evidence type="ECO:0000256" key="8">
    <source>
        <dbReference type="SAM" id="Phobius"/>
    </source>
</evidence>
<dbReference type="InterPro" id="IPR001901">
    <property type="entry name" value="Translocase_SecE/Sec61-g"/>
</dbReference>
<dbReference type="Gene3D" id="1.20.5.1030">
    <property type="entry name" value="Preprotein translocase secy subunit"/>
    <property type="match status" value="1"/>
</dbReference>
<evidence type="ECO:0000256" key="4">
    <source>
        <dbReference type="ARBA" id="ARBA00022927"/>
    </source>
</evidence>
<keyword evidence="2" id="KW-0813">Transport</keyword>
<dbReference type="GO" id="GO:0016020">
    <property type="term" value="C:membrane"/>
    <property type="evidence" value="ECO:0007669"/>
    <property type="project" value="UniProtKB-SubCell"/>
</dbReference>
<evidence type="ECO:0000256" key="3">
    <source>
        <dbReference type="ARBA" id="ARBA00022692"/>
    </source>
</evidence>
<name>A0A109UGJ0_9FIRM</name>
<comment type="subcellular location">
    <subcellularLocation>
        <location evidence="1">Membrane</location>
    </subcellularLocation>
</comment>
<protein>
    <submittedName>
        <fullName evidence="9">Preprotein translocase subunit SecE</fullName>
    </submittedName>
</protein>
<proteinExistence type="predicted"/>
<dbReference type="InterPro" id="IPR005807">
    <property type="entry name" value="SecE_bac"/>
</dbReference>
<evidence type="ECO:0000256" key="2">
    <source>
        <dbReference type="ARBA" id="ARBA00022448"/>
    </source>
</evidence>
<keyword evidence="5 8" id="KW-1133">Transmembrane helix</keyword>
<dbReference type="STRING" id="1514105.AOC36_01625"/>
<evidence type="ECO:0000256" key="5">
    <source>
        <dbReference type="ARBA" id="ARBA00022989"/>
    </source>
</evidence>
<keyword evidence="7 8" id="KW-0472">Membrane</keyword>
<reference evidence="9 10" key="1">
    <citation type="submission" date="2015-10" db="EMBL/GenBank/DDBJ databases">
        <title>Erysipelothrix larvae sp. LV19 isolated from the larval gut of the rhinoceros beetle, Trypoxylus dichotomus.</title>
        <authorList>
            <person name="Lim S."/>
            <person name="Kim B.-C."/>
        </authorList>
    </citation>
    <scope>NUCLEOTIDE SEQUENCE [LARGE SCALE GENOMIC DNA]</scope>
    <source>
        <strain evidence="9 10">LV19</strain>
    </source>
</reference>
<dbReference type="GO" id="GO:0006605">
    <property type="term" value="P:protein targeting"/>
    <property type="evidence" value="ECO:0007669"/>
    <property type="project" value="InterPro"/>
</dbReference>
<dbReference type="EMBL" id="CP013213">
    <property type="protein sequence ID" value="AMC92731.1"/>
    <property type="molecule type" value="Genomic_DNA"/>
</dbReference>